<feature type="transmembrane region" description="Helical" evidence="2">
    <location>
        <begin position="385"/>
        <end position="415"/>
    </location>
</feature>
<evidence type="ECO:0000256" key="2">
    <source>
        <dbReference type="SAM" id="Phobius"/>
    </source>
</evidence>
<feature type="transmembrane region" description="Helical" evidence="2">
    <location>
        <begin position="136"/>
        <end position="163"/>
    </location>
</feature>
<keyword evidence="2" id="KW-1133">Transmembrane helix</keyword>
<dbReference type="PANTHER" id="PTHR36381:SF1">
    <property type="entry name" value="ETHYLENE-REGULATED TRANSCRIPT 2 (ERT2)"/>
    <property type="match status" value="1"/>
</dbReference>
<feature type="region of interest" description="Disordered" evidence="1">
    <location>
        <begin position="47"/>
        <end position="83"/>
    </location>
</feature>
<organism evidence="3 4">
    <name type="scientific">Anisodus tanguticus</name>
    <dbReference type="NCBI Taxonomy" id="243964"/>
    <lineage>
        <taxon>Eukaryota</taxon>
        <taxon>Viridiplantae</taxon>
        <taxon>Streptophyta</taxon>
        <taxon>Embryophyta</taxon>
        <taxon>Tracheophyta</taxon>
        <taxon>Spermatophyta</taxon>
        <taxon>Magnoliopsida</taxon>
        <taxon>eudicotyledons</taxon>
        <taxon>Gunneridae</taxon>
        <taxon>Pentapetalae</taxon>
        <taxon>asterids</taxon>
        <taxon>lamiids</taxon>
        <taxon>Solanales</taxon>
        <taxon>Solanaceae</taxon>
        <taxon>Solanoideae</taxon>
        <taxon>Hyoscyameae</taxon>
        <taxon>Anisodus</taxon>
    </lineage>
</organism>
<keyword evidence="2" id="KW-0472">Membrane</keyword>
<comment type="caution">
    <text evidence="3">The sequence shown here is derived from an EMBL/GenBank/DDBJ whole genome shotgun (WGS) entry which is preliminary data.</text>
</comment>
<dbReference type="EMBL" id="JAVYJV010000018">
    <property type="protein sequence ID" value="KAK4348138.1"/>
    <property type="molecule type" value="Genomic_DNA"/>
</dbReference>
<sequence length="416" mass="46397">MPSFPWKKVKKTSISQLVKEHVNCQSGSPLMVETGFPTSLVDLVVKNRARFKKPSNKKKKPPPPPPPMADPPSPSPSPVNLPSIESMIDDEVRPLIHEGEVQGEKPKNLRMKKTYEQEWCNGGVSMNQELVAVLKMFLVAALVLGMDNLVLGITMSAFLLFFLEYLGGFFSGVQRRVRLMIQGIWDNIRGKVVESGEDCVFKAPSQHQELSKDGSFDFGCQIQEIELVHETDNQCVRENIEKCIWDGKSRRVGVDVMDKGDESRYDLCEFKENKSHRAKIKSKIKKLVPKKFRKKKGSALESHMMLLDEVDYVIEGSKEIESSSERKMKSDGLIDDKTDIVEVVSSAGESYKGLTDASVEESFNGIDKATIAGEDGLTEIEHSSIYIALLLIVLVGLIGGRVLALVFTLTCCLMLK</sequence>
<feature type="compositionally biased region" description="Basic residues" evidence="1">
    <location>
        <begin position="47"/>
        <end position="61"/>
    </location>
</feature>
<name>A0AAE1RBG9_9SOLA</name>
<dbReference type="AlphaFoldDB" id="A0AAE1RBG9"/>
<keyword evidence="4" id="KW-1185">Reference proteome</keyword>
<reference evidence="3" key="1">
    <citation type="submission" date="2023-12" db="EMBL/GenBank/DDBJ databases">
        <title>Genome assembly of Anisodus tanguticus.</title>
        <authorList>
            <person name="Wang Y.-J."/>
        </authorList>
    </citation>
    <scope>NUCLEOTIDE SEQUENCE</scope>
    <source>
        <strain evidence="3">KB-2021</strain>
        <tissue evidence="3">Leaf</tissue>
    </source>
</reference>
<dbReference type="PANTHER" id="PTHR36381">
    <property type="entry name" value="ETHYLENE-REGULATED TRANSCRIPT 2 (ERT2)"/>
    <property type="match status" value="1"/>
</dbReference>
<evidence type="ECO:0000256" key="1">
    <source>
        <dbReference type="SAM" id="MobiDB-lite"/>
    </source>
</evidence>
<keyword evidence="2" id="KW-0812">Transmembrane</keyword>
<proteinExistence type="predicted"/>
<dbReference type="Proteomes" id="UP001291623">
    <property type="component" value="Unassembled WGS sequence"/>
</dbReference>
<accession>A0AAE1RBG9</accession>
<evidence type="ECO:0000313" key="4">
    <source>
        <dbReference type="Proteomes" id="UP001291623"/>
    </source>
</evidence>
<gene>
    <name evidence="3" type="ORF">RND71_034477</name>
</gene>
<evidence type="ECO:0008006" key="5">
    <source>
        <dbReference type="Google" id="ProtNLM"/>
    </source>
</evidence>
<feature type="compositionally biased region" description="Pro residues" evidence="1">
    <location>
        <begin position="62"/>
        <end position="79"/>
    </location>
</feature>
<protein>
    <recommendedName>
        <fullName evidence="5">Ethylene-responsive nuclear protein</fullName>
    </recommendedName>
</protein>
<evidence type="ECO:0000313" key="3">
    <source>
        <dbReference type="EMBL" id="KAK4348138.1"/>
    </source>
</evidence>